<evidence type="ECO:0000256" key="3">
    <source>
        <dbReference type="ARBA" id="ARBA00022840"/>
    </source>
</evidence>
<evidence type="ECO:0000256" key="2">
    <source>
        <dbReference type="ARBA" id="ARBA00022801"/>
    </source>
</evidence>
<dbReference type="PANTHER" id="PTHR11472">
    <property type="entry name" value="DNA REPAIR DEAD HELICASE RAD3/XP-D SUBFAMILY MEMBER"/>
    <property type="match status" value="1"/>
</dbReference>
<dbReference type="InterPro" id="IPR027417">
    <property type="entry name" value="P-loop_NTPase"/>
</dbReference>
<dbReference type="SUPFAM" id="SSF52540">
    <property type="entry name" value="P-loop containing nucleoside triphosphate hydrolases"/>
    <property type="match status" value="1"/>
</dbReference>
<accession>A0ABW3ZYE9</accession>
<dbReference type="Pfam" id="PF13307">
    <property type="entry name" value="Helicase_C_2"/>
    <property type="match status" value="1"/>
</dbReference>
<dbReference type="PANTHER" id="PTHR11472:SF34">
    <property type="entry name" value="REGULATOR OF TELOMERE ELONGATION HELICASE 1"/>
    <property type="match status" value="1"/>
</dbReference>
<evidence type="ECO:0000256" key="4">
    <source>
        <dbReference type="ARBA" id="ARBA00038058"/>
    </source>
</evidence>
<dbReference type="GO" id="GO:0016787">
    <property type="term" value="F:hydrolase activity"/>
    <property type="evidence" value="ECO:0007669"/>
    <property type="project" value="UniProtKB-KW"/>
</dbReference>
<evidence type="ECO:0000259" key="5">
    <source>
        <dbReference type="PROSITE" id="PS51193"/>
    </source>
</evidence>
<evidence type="ECO:0000256" key="1">
    <source>
        <dbReference type="ARBA" id="ARBA00022741"/>
    </source>
</evidence>
<comment type="caution">
    <text evidence="6">The sequence shown here is derived from an EMBL/GenBank/DDBJ whole genome shotgun (WGS) entry which is preliminary data.</text>
</comment>
<keyword evidence="6" id="KW-0347">Helicase</keyword>
<keyword evidence="1" id="KW-0547">Nucleotide-binding</keyword>
<reference evidence="7" key="1">
    <citation type="journal article" date="2019" name="Int. J. Syst. Evol. Microbiol.">
        <title>The Global Catalogue of Microorganisms (GCM) 10K type strain sequencing project: providing services to taxonomists for standard genome sequencing and annotation.</title>
        <authorList>
            <consortium name="The Broad Institute Genomics Platform"/>
            <consortium name="The Broad Institute Genome Sequencing Center for Infectious Disease"/>
            <person name="Wu L."/>
            <person name="Ma J."/>
        </authorList>
    </citation>
    <scope>NUCLEOTIDE SEQUENCE [LARGE SCALE GENOMIC DNA]</scope>
    <source>
        <strain evidence="7">CCUG 54822</strain>
    </source>
</reference>
<dbReference type="InterPro" id="IPR045028">
    <property type="entry name" value="DinG/Rad3-like"/>
</dbReference>
<sequence length="622" mass="71345">MFAFDVAEAILDNKNLIKEAGVGIGKSFGYLIPSLIINKVLNIPVVIATSTIQLQNQLLGDVEQARKIVGNLIAETVIGKGQGNYSCMKRAFNIGKTKEFPEDLLEKIQNGTVNERSDIKNGISDDLWDQVKVDSCTYQNCKFHRDCAFYKMRQDIKSGLKDIIIINQDLLVAHLLKVNDYRNPIIYENSLAIIVDEAHNLEEKTRNALQREWSSKKVNFMINNIDKVLRRNQLYKNEYQAKIKEFERCSSEMFNNIFEDVKKSIRENDELNNEMRHPVNVSKNKLDSLIEIFELLYDGVQLTEYAHESLLDNTIEQMEDFMILITELCNQENSKFLFWLTLKNKITIFFAPKEINKELEDMLFLYDTPVVATSATLTQPSLDDPYHYIKNSIGFNEEYGFKGDIESSPFPYKENARLFIADDIPSPTQNKESYLEGVSEYIIKLSELTNGRCLVLFTSKEDLNKVNEHLYEYSSEFEIIRQHSGSSQEGVISSFTKSKGILLATGTFWEGIDIKGQDLSQVIIPRLPFPVPDPIIQYKTSLYDDKMEVLMPEMIMKLRQGIGRLIRTDSDKGIVSILDTRAYTNYKDQILNSIPLNNLVPFNELKDFAQANGFVDSSLQKL</sequence>
<feature type="domain" description="Helicase ATP-binding" evidence="5">
    <location>
        <begin position="1"/>
        <end position="250"/>
    </location>
</feature>
<protein>
    <submittedName>
        <fullName evidence="6">ATP-dependent DNA helicase</fullName>
        <ecNumber evidence="6">3.6.4.12</ecNumber>
    </submittedName>
</protein>
<proteinExistence type="inferred from homology"/>
<comment type="similarity">
    <text evidence="4">Belongs to the helicase family. DinG subfamily.</text>
</comment>
<dbReference type="Gene3D" id="3.40.50.300">
    <property type="entry name" value="P-loop containing nucleotide triphosphate hydrolases"/>
    <property type="match status" value="2"/>
</dbReference>
<dbReference type="InterPro" id="IPR006555">
    <property type="entry name" value="ATP-dep_Helicase_C"/>
</dbReference>
<keyword evidence="3" id="KW-0067">ATP-binding</keyword>
<gene>
    <name evidence="6" type="ORF">ACFQ4A_14190</name>
</gene>
<dbReference type="SMART" id="SM00491">
    <property type="entry name" value="HELICc2"/>
    <property type="match status" value="1"/>
</dbReference>
<dbReference type="GO" id="GO:0003678">
    <property type="term" value="F:DNA helicase activity"/>
    <property type="evidence" value="ECO:0007669"/>
    <property type="project" value="UniProtKB-EC"/>
</dbReference>
<dbReference type="RefSeq" id="WP_382401716.1">
    <property type="nucleotide sequence ID" value="NZ_JBHTNH010000028.1"/>
</dbReference>
<dbReference type="Proteomes" id="UP001597178">
    <property type="component" value="Unassembled WGS sequence"/>
</dbReference>
<dbReference type="EMBL" id="JBHTNH010000028">
    <property type="protein sequence ID" value="MFD1362807.1"/>
    <property type="molecule type" value="Genomic_DNA"/>
</dbReference>
<dbReference type="PROSITE" id="PS51193">
    <property type="entry name" value="HELICASE_ATP_BIND_2"/>
    <property type="match status" value="1"/>
</dbReference>
<organism evidence="6 7">
    <name type="scientific">Lentibacillus salinarum</name>
    <dbReference type="NCBI Taxonomy" id="446820"/>
    <lineage>
        <taxon>Bacteria</taxon>
        <taxon>Bacillati</taxon>
        <taxon>Bacillota</taxon>
        <taxon>Bacilli</taxon>
        <taxon>Bacillales</taxon>
        <taxon>Bacillaceae</taxon>
        <taxon>Lentibacillus</taxon>
    </lineage>
</organism>
<dbReference type="EC" id="3.6.4.12" evidence="6"/>
<keyword evidence="2 6" id="KW-0378">Hydrolase</keyword>
<dbReference type="InterPro" id="IPR014013">
    <property type="entry name" value="Helic_SF1/SF2_ATP-bd_DinG/Rad3"/>
</dbReference>
<keyword evidence="7" id="KW-1185">Reference proteome</keyword>
<evidence type="ECO:0000313" key="7">
    <source>
        <dbReference type="Proteomes" id="UP001597178"/>
    </source>
</evidence>
<name>A0ABW3ZYE9_9BACI</name>
<evidence type="ECO:0000313" key="6">
    <source>
        <dbReference type="EMBL" id="MFD1362807.1"/>
    </source>
</evidence>